<dbReference type="Pfam" id="PF00931">
    <property type="entry name" value="NB-ARC"/>
    <property type="match status" value="1"/>
</dbReference>
<dbReference type="Gene3D" id="1.20.5.4130">
    <property type="match status" value="1"/>
</dbReference>
<dbReference type="eggNOG" id="KOG4658">
    <property type="taxonomic scope" value="Eukaryota"/>
</dbReference>
<dbReference type="AlphaFoldDB" id="J3N9A8"/>
<organism evidence="11">
    <name type="scientific">Oryza brachyantha</name>
    <name type="common">malo sina</name>
    <dbReference type="NCBI Taxonomy" id="4533"/>
    <lineage>
        <taxon>Eukaryota</taxon>
        <taxon>Viridiplantae</taxon>
        <taxon>Streptophyta</taxon>
        <taxon>Embryophyta</taxon>
        <taxon>Tracheophyta</taxon>
        <taxon>Spermatophyta</taxon>
        <taxon>Magnoliopsida</taxon>
        <taxon>Liliopsida</taxon>
        <taxon>Poales</taxon>
        <taxon>Poaceae</taxon>
        <taxon>BOP clade</taxon>
        <taxon>Oryzoideae</taxon>
        <taxon>Oryzeae</taxon>
        <taxon>Oryzinae</taxon>
        <taxon>Oryza</taxon>
    </lineage>
</organism>
<keyword evidence="5" id="KW-0611">Plant defense</keyword>
<evidence type="ECO:0000313" key="12">
    <source>
        <dbReference type="Proteomes" id="UP000006038"/>
    </source>
</evidence>
<gene>
    <name evidence="11" type="primary">LOC102706702</name>
</gene>
<feature type="domain" description="Disease resistance protein winged helix" evidence="9">
    <location>
        <begin position="429"/>
        <end position="503"/>
    </location>
</feature>
<dbReference type="GO" id="GO:0009626">
    <property type="term" value="P:plant-type hypersensitive response"/>
    <property type="evidence" value="ECO:0007669"/>
    <property type="project" value="UniProtKB-ARBA"/>
</dbReference>
<feature type="domain" description="Disease resistance N-terminal" evidence="8">
    <location>
        <begin position="7"/>
        <end position="98"/>
    </location>
</feature>
<evidence type="ECO:0000256" key="2">
    <source>
        <dbReference type="ARBA" id="ARBA00022614"/>
    </source>
</evidence>
<name>J3N9A8_ORYBR</name>
<keyword evidence="12" id="KW-1185">Reference proteome</keyword>
<evidence type="ECO:0000256" key="1">
    <source>
        <dbReference type="ARBA" id="ARBA00008894"/>
    </source>
</evidence>
<accession>J3N9A8</accession>
<sequence>MEFVTGAMGTLLPKLGKLLKEEYELQKSAKDGIIFLKTELESMQAALEKVSNVPLDHLDEQTKLWARDVREISYNIEDDIDTYMVRVDGLESRKKHNFTWLIDRCHKSLSKVKIRHKIANDIKDHKSQIMEVMERRNRYKIDEVGARLSTGIDPRIGTLFEKAENLIGINKARDDLIHKLSVRNVECTKLKIVSIVGFGGLGKTTLAKAMYDVLQKEFEISGFVPVGQNPNIKQVFKNILVKLNKPKYIGLNAAAQSEYDLIDELRACLQSTRYLIVIDDVWETSTWKYIEHALLDDSCGSRVIVTTRISEVAKTVGDVYFMKPLSDSNSKQLFYIRIFGSNYKGPTDDVLAEATKIILKKCGGIPLAIITIASLLVDKPVEDWFDVYNSIGFGPDDQNKVVHNTRKIISFSYYDLPSRLKTCLLYLSIYPEDHAIKKDTLIWKWIAEGFVYEEPGKTLFEVGERYYTELINKNMIQPMNNDYIYYYQGGDYCHVHDMVLDLIRILANEENFVKVLDRIHGESISSLDSRTTRRLAQHKNWNEHSLEMATGMEHLRSFNAIECPVSMIPLLATFEVLRVLALEDCDVTGGCDLKHIGNLHQLRYLGLKNTCVAKLPEEIGNLAELQSLDISRTDLVALPATIVKLSKLMRLCVDVIPSILPGIGNLTSLQELRLGVVSDDTWPNFAVELRKLVQLRILNAFFHFQNTNECFVDVLVESLNSLRRIQRLEIAGSLRIVTCRWDGWEPPRKLERFYLGSDFLLPLLPTWMNSMLVPHLTSLDLKLLDMENKDLDILARLPALHILNLQIEGKKLSCTVAGDGLFPKLKLCRTNIALTFLPGAMPMLKDFIFHVTVSWYDATNDIGLGNLPSLNLAWFELHCEDATPRQVIKVERACRRAVDAHPNHPSIKCFRYGEDKMAEDYYFPRVQIFAPKMKQDKHHGEDEEISDTNQEVLHFAFGNDSKL</sequence>
<reference evidence="11" key="1">
    <citation type="journal article" date="2013" name="Nat. Commun.">
        <title>Whole-genome sequencing of Oryza brachyantha reveals mechanisms underlying Oryza genome evolution.</title>
        <authorList>
            <person name="Chen J."/>
            <person name="Huang Q."/>
            <person name="Gao D."/>
            <person name="Wang J."/>
            <person name="Lang Y."/>
            <person name="Liu T."/>
            <person name="Li B."/>
            <person name="Bai Z."/>
            <person name="Luis Goicoechea J."/>
            <person name="Liang C."/>
            <person name="Chen C."/>
            <person name="Zhang W."/>
            <person name="Sun S."/>
            <person name="Liao Y."/>
            <person name="Zhang X."/>
            <person name="Yang L."/>
            <person name="Song C."/>
            <person name="Wang M."/>
            <person name="Shi J."/>
            <person name="Liu G."/>
            <person name="Liu J."/>
            <person name="Zhou H."/>
            <person name="Zhou W."/>
            <person name="Yu Q."/>
            <person name="An N."/>
            <person name="Chen Y."/>
            <person name="Cai Q."/>
            <person name="Wang B."/>
            <person name="Liu B."/>
            <person name="Min J."/>
            <person name="Huang Y."/>
            <person name="Wu H."/>
            <person name="Li Z."/>
            <person name="Zhang Y."/>
            <person name="Yin Y."/>
            <person name="Song W."/>
            <person name="Jiang J."/>
            <person name="Jackson S.A."/>
            <person name="Wing R.A."/>
            <person name="Wang J."/>
            <person name="Chen M."/>
        </authorList>
    </citation>
    <scope>NUCLEOTIDE SEQUENCE [LARGE SCALE GENOMIC DNA]</scope>
    <source>
        <strain evidence="11">cv. IRGC 101232</strain>
    </source>
</reference>
<keyword evidence="3" id="KW-0677">Repeat</keyword>
<dbReference type="Gene3D" id="3.40.50.300">
    <property type="entry name" value="P-loop containing nucleotide triphosphate hydrolases"/>
    <property type="match status" value="1"/>
</dbReference>
<dbReference type="InterPro" id="IPR036388">
    <property type="entry name" value="WH-like_DNA-bd_sf"/>
</dbReference>
<evidence type="ECO:0000259" key="7">
    <source>
        <dbReference type="Pfam" id="PF00931"/>
    </source>
</evidence>
<dbReference type="Gene3D" id="3.80.10.10">
    <property type="entry name" value="Ribonuclease Inhibitor"/>
    <property type="match status" value="1"/>
</dbReference>
<feature type="domain" description="Disease resistance R13L4/SHOC-2-like LRR" evidence="10">
    <location>
        <begin position="554"/>
        <end position="907"/>
    </location>
</feature>
<evidence type="ECO:0000256" key="6">
    <source>
        <dbReference type="ARBA" id="ARBA00023054"/>
    </source>
</evidence>
<evidence type="ECO:0000259" key="8">
    <source>
        <dbReference type="Pfam" id="PF18052"/>
    </source>
</evidence>
<evidence type="ECO:0000256" key="3">
    <source>
        <dbReference type="ARBA" id="ARBA00022737"/>
    </source>
</evidence>
<dbReference type="GO" id="GO:0043531">
    <property type="term" value="F:ADP binding"/>
    <property type="evidence" value="ECO:0007669"/>
    <property type="project" value="InterPro"/>
</dbReference>
<feature type="domain" description="NB-ARC" evidence="7">
    <location>
        <begin position="179"/>
        <end position="322"/>
    </location>
</feature>
<dbReference type="CDD" id="cd14798">
    <property type="entry name" value="RX-CC_like"/>
    <property type="match status" value="1"/>
</dbReference>
<dbReference type="InterPro" id="IPR042197">
    <property type="entry name" value="Apaf_helical"/>
</dbReference>
<keyword evidence="6" id="KW-0175">Coiled coil</keyword>
<evidence type="ECO:0008006" key="13">
    <source>
        <dbReference type="Google" id="ProtNLM"/>
    </source>
</evidence>
<reference evidence="11" key="2">
    <citation type="submission" date="2013-04" db="UniProtKB">
        <authorList>
            <consortium name="EnsemblPlants"/>
        </authorList>
    </citation>
    <scope>IDENTIFICATION</scope>
</reference>
<dbReference type="GO" id="GO:0002758">
    <property type="term" value="P:innate immune response-activating signaling pathway"/>
    <property type="evidence" value="ECO:0007669"/>
    <property type="project" value="UniProtKB-ARBA"/>
</dbReference>
<dbReference type="Pfam" id="PF23559">
    <property type="entry name" value="WHD_DRP"/>
    <property type="match status" value="1"/>
</dbReference>
<dbReference type="InterPro" id="IPR044974">
    <property type="entry name" value="Disease_R_plants"/>
</dbReference>
<dbReference type="SUPFAM" id="SSF52058">
    <property type="entry name" value="L domain-like"/>
    <property type="match status" value="1"/>
</dbReference>
<dbReference type="FunFam" id="1.10.10.10:FF:000322">
    <property type="entry name" value="Probable disease resistance protein At1g63360"/>
    <property type="match status" value="1"/>
</dbReference>
<comment type="similarity">
    <text evidence="1">Belongs to the disease resistance NB-LRR family.</text>
</comment>
<dbReference type="InterPro" id="IPR027417">
    <property type="entry name" value="P-loop_NTPase"/>
</dbReference>
<dbReference type="FunFam" id="3.40.50.300:FF:001091">
    <property type="entry name" value="Probable disease resistance protein At1g61300"/>
    <property type="match status" value="1"/>
</dbReference>
<evidence type="ECO:0000259" key="9">
    <source>
        <dbReference type="Pfam" id="PF23559"/>
    </source>
</evidence>
<dbReference type="HOGENOM" id="CLU_000837_25_0_1"/>
<dbReference type="InterPro" id="IPR041118">
    <property type="entry name" value="Rx_N"/>
</dbReference>
<dbReference type="EnsemblPlants" id="OB11G23940.1">
    <property type="protein sequence ID" value="OB11G23940.1"/>
    <property type="gene ID" value="OB11G23940"/>
</dbReference>
<dbReference type="InterPro" id="IPR055414">
    <property type="entry name" value="LRR_R13L4/SHOC2-like"/>
</dbReference>
<dbReference type="Gene3D" id="1.10.8.430">
    <property type="entry name" value="Helical domain of apoptotic protease-activating factors"/>
    <property type="match status" value="1"/>
</dbReference>
<dbReference type="OMA" id="DATNDIG"/>
<dbReference type="InterPro" id="IPR002182">
    <property type="entry name" value="NB-ARC"/>
</dbReference>
<dbReference type="Pfam" id="PF23598">
    <property type="entry name" value="LRR_14"/>
    <property type="match status" value="1"/>
</dbReference>
<evidence type="ECO:0000256" key="4">
    <source>
        <dbReference type="ARBA" id="ARBA00022741"/>
    </source>
</evidence>
<dbReference type="Gene3D" id="1.10.10.10">
    <property type="entry name" value="Winged helix-like DNA-binding domain superfamily/Winged helix DNA-binding domain"/>
    <property type="match status" value="1"/>
</dbReference>
<dbReference type="GO" id="GO:0042742">
    <property type="term" value="P:defense response to bacterium"/>
    <property type="evidence" value="ECO:0007669"/>
    <property type="project" value="UniProtKB-ARBA"/>
</dbReference>
<evidence type="ECO:0000313" key="11">
    <source>
        <dbReference type="EnsemblPlants" id="OB11G23940.1"/>
    </source>
</evidence>
<proteinExistence type="inferred from homology"/>
<keyword evidence="2" id="KW-0433">Leucine-rich repeat</keyword>
<dbReference type="PRINTS" id="PR00364">
    <property type="entry name" value="DISEASERSIST"/>
</dbReference>
<dbReference type="Gramene" id="OB11G23940.1">
    <property type="protein sequence ID" value="OB11G23940.1"/>
    <property type="gene ID" value="OB11G23940"/>
</dbReference>
<dbReference type="PANTHER" id="PTHR23155:SF1116">
    <property type="entry name" value="OS12G0273300 PROTEIN"/>
    <property type="match status" value="1"/>
</dbReference>
<dbReference type="Pfam" id="PF18052">
    <property type="entry name" value="Rx_N"/>
    <property type="match status" value="1"/>
</dbReference>
<dbReference type="InterPro" id="IPR038005">
    <property type="entry name" value="RX-like_CC"/>
</dbReference>
<dbReference type="SUPFAM" id="SSF52540">
    <property type="entry name" value="P-loop containing nucleoside triphosphate hydrolases"/>
    <property type="match status" value="1"/>
</dbReference>
<keyword evidence="4" id="KW-0547">Nucleotide-binding</keyword>
<evidence type="ECO:0000259" key="10">
    <source>
        <dbReference type="Pfam" id="PF23598"/>
    </source>
</evidence>
<dbReference type="PANTHER" id="PTHR23155">
    <property type="entry name" value="DISEASE RESISTANCE PROTEIN RP"/>
    <property type="match status" value="1"/>
</dbReference>
<evidence type="ECO:0000256" key="5">
    <source>
        <dbReference type="ARBA" id="ARBA00022821"/>
    </source>
</evidence>
<dbReference type="Proteomes" id="UP000006038">
    <property type="component" value="Chromosome 11"/>
</dbReference>
<protein>
    <recommendedName>
        <fullName evidence="13">AAA+ ATPase domain-containing protein</fullName>
    </recommendedName>
</protein>
<dbReference type="InterPro" id="IPR032675">
    <property type="entry name" value="LRR_dom_sf"/>
</dbReference>
<dbReference type="InterPro" id="IPR058922">
    <property type="entry name" value="WHD_DRP"/>
</dbReference>